<protein>
    <submittedName>
        <fullName evidence="1">Uncharacterized protein</fullName>
    </submittedName>
</protein>
<proteinExistence type="evidence at transcript level"/>
<evidence type="ECO:0000313" key="1">
    <source>
        <dbReference type="EMBL" id="ABK21946.1"/>
    </source>
</evidence>
<dbReference type="EMBL" id="EF082590">
    <property type="protein sequence ID" value="ABK21946.1"/>
    <property type="molecule type" value="mRNA"/>
</dbReference>
<sequence length="55" mass="6504">MSPLGKIQFVPFQFLITCKRTTQFCLRKNLLNFQPQTFWNSYLVCLLGICLFLKT</sequence>
<dbReference type="AlphaFoldDB" id="A9NMT5"/>
<reference evidence="1" key="1">
    <citation type="journal article" date="2008" name="BMC Genomics">
        <title>A conifer genomics resource of 200,000 spruce (Picea spp.) ESTs and 6,464 high-quality, sequence-finished full-length cDNAs for Sitka spruce (Picea sitchensis).</title>
        <authorList>
            <person name="Ralph S.G."/>
            <person name="Chun H.J."/>
            <person name="Kolosova N."/>
            <person name="Cooper D."/>
            <person name="Oddy C."/>
            <person name="Ritland C.E."/>
            <person name="Kirkpatrick R."/>
            <person name="Moore R."/>
            <person name="Barber S."/>
            <person name="Holt R.A."/>
            <person name="Jones S.J."/>
            <person name="Marra M.A."/>
            <person name="Douglas C.J."/>
            <person name="Ritland K."/>
            <person name="Bohlmann J."/>
        </authorList>
    </citation>
    <scope>NUCLEOTIDE SEQUENCE</scope>
    <source>
        <tissue evidence="1">Green portion of the leader tissue</tissue>
    </source>
</reference>
<organism evidence="1">
    <name type="scientific">Picea sitchensis</name>
    <name type="common">Sitka spruce</name>
    <name type="synonym">Pinus sitchensis</name>
    <dbReference type="NCBI Taxonomy" id="3332"/>
    <lineage>
        <taxon>Eukaryota</taxon>
        <taxon>Viridiplantae</taxon>
        <taxon>Streptophyta</taxon>
        <taxon>Embryophyta</taxon>
        <taxon>Tracheophyta</taxon>
        <taxon>Spermatophyta</taxon>
        <taxon>Pinopsida</taxon>
        <taxon>Pinidae</taxon>
        <taxon>Conifers I</taxon>
        <taxon>Pinales</taxon>
        <taxon>Pinaceae</taxon>
        <taxon>Picea</taxon>
    </lineage>
</organism>
<accession>A9NMT5</accession>
<name>A9NMT5_PICSI</name>